<dbReference type="SMART" id="SM00847">
    <property type="entry name" value="HA2"/>
    <property type="match status" value="1"/>
</dbReference>
<dbReference type="InterPro" id="IPR011545">
    <property type="entry name" value="DEAD/DEAH_box_helicase_dom"/>
</dbReference>
<feature type="domain" description="Helicase C-terminal" evidence="7">
    <location>
        <begin position="193"/>
        <end position="378"/>
    </location>
</feature>
<dbReference type="NCBIfam" id="TIGR01970">
    <property type="entry name" value="DEAH_box_HrpB"/>
    <property type="match status" value="1"/>
</dbReference>
<keyword evidence="1" id="KW-0547">Nucleotide-binding</keyword>
<gene>
    <name evidence="8" type="ORF">BI198_05310</name>
</gene>
<dbReference type="PANTHER" id="PTHR43519:SF1">
    <property type="entry name" value="ATP-DEPENDENT RNA HELICASE HRPB"/>
    <property type="match status" value="1"/>
</dbReference>
<dbReference type="CDD" id="cd18791">
    <property type="entry name" value="SF2_C_RHA"/>
    <property type="match status" value="1"/>
</dbReference>
<keyword evidence="9" id="KW-1185">Reference proteome</keyword>
<accession>A0A1E7Q4P7</accession>
<evidence type="ECO:0000313" key="9">
    <source>
        <dbReference type="Proteomes" id="UP000242258"/>
    </source>
</evidence>
<dbReference type="InterPro" id="IPR010225">
    <property type="entry name" value="HrpB"/>
</dbReference>
<dbReference type="GO" id="GO:0016787">
    <property type="term" value="F:hydrolase activity"/>
    <property type="evidence" value="ECO:0007669"/>
    <property type="project" value="UniProtKB-KW"/>
</dbReference>
<dbReference type="EMBL" id="MKEK01000001">
    <property type="protein sequence ID" value="OEY69053.1"/>
    <property type="molecule type" value="Genomic_DNA"/>
</dbReference>
<evidence type="ECO:0000256" key="5">
    <source>
        <dbReference type="SAM" id="MobiDB-lite"/>
    </source>
</evidence>
<dbReference type="SMART" id="SM00490">
    <property type="entry name" value="HELICc"/>
    <property type="match status" value="1"/>
</dbReference>
<reference evidence="9" key="1">
    <citation type="submission" date="2016-09" db="EMBL/GenBank/DDBJ databases">
        <authorList>
            <person name="Wan X."/>
            <person name="Hou S."/>
        </authorList>
    </citation>
    <scope>NUCLEOTIDE SEQUENCE [LARGE SCALE GENOMIC DNA]</scope>
    <source>
        <strain evidence="9">KH87</strain>
    </source>
</reference>
<proteinExistence type="predicted"/>
<dbReference type="GO" id="GO:0003676">
    <property type="term" value="F:nucleic acid binding"/>
    <property type="evidence" value="ECO:0007669"/>
    <property type="project" value="InterPro"/>
</dbReference>
<feature type="region of interest" description="Disordered" evidence="5">
    <location>
        <begin position="811"/>
        <end position="830"/>
    </location>
</feature>
<dbReference type="GO" id="GO:0004386">
    <property type="term" value="F:helicase activity"/>
    <property type="evidence" value="ECO:0007669"/>
    <property type="project" value="UniProtKB-KW"/>
</dbReference>
<dbReference type="AlphaFoldDB" id="A0A1E7Q4P7"/>
<dbReference type="InterPro" id="IPR001650">
    <property type="entry name" value="Helicase_C-like"/>
</dbReference>
<dbReference type="InterPro" id="IPR013689">
    <property type="entry name" value="RNA_helicase_ATP-dep_HrpB_C"/>
</dbReference>
<evidence type="ECO:0000256" key="3">
    <source>
        <dbReference type="ARBA" id="ARBA00022806"/>
    </source>
</evidence>
<evidence type="ECO:0000259" key="6">
    <source>
        <dbReference type="PROSITE" id="PS51192"/>
    </source>
</evidence>
<dbReference type="Pfam" id="PF00270">
    <property type="entry name" value="DEAD"/>
    <property type="match status" value="1"/>
</dbReference>
<dbReference type="PROSITE" id="PS51192">
    <property type="entry name" value="HELICASE_ATP_BIND_1"/>
    <property type="match status" value="1"/>
</dbReference>
<evidence type="ECO:0000313" key="8">
    <source>
        <dbReference type="EMBL" id="OEY69053.1"/>
    </source>
</evidence>
<dbReference type="OrthoDB" id="9805617at2"/>
<dbReference type="STRING" id="1628148.BI198_05310"/>
<dbReference type="FunFam" id="3.40.50.300:FF:002125">
    <property type="entry name" value="ATP-dependent helicase HrpB"/>
    <property type="match status" value="1"/>
</dbReference>
<dbReference type="Gene3D" id="1.20.120.1080">
    <property type="match status" value="1"/>
</dbReference>
<dbReference type="RefSeq" id="WP_070048619.1">
    <property type="nucleotide sequence ID" value="NZ_CBCSDO010000003.1"/>
</dbReference>
<keyword evidence="4" id="KW-0067">ATP-binding</keyword>
<dbReference type="GO" id="GO:0005524">
    <property type="term" value="F:ATP binding"/>
    <property type="evidence" value="ECO:0007669"/>
    <property type="project" value="UniProtKB-KW"/>
</dbReference>
<dbReference type="Gene3D" id="3.40.50.300">
    <property type="entry name" value="P-loop containing nucleotide triphosphate hydrolases"/>
    <property type="match status" value="2"/>
</dbReference>
<dbReference type="SUPFAM" id="SSF52540">
    <property type="entry name" value="P-loop containing nucleoside triphosphate hydrolases"/>
    <property type="match status" value="1"/>
</dbReference>
<protein>
    <submittedName>
        <fullName evidence="8">ATP-dependent helicase HrpB</fullName>
    </submittedName>
</protein>
<dbReference type="Pfam" id="PF00271">
    <property type="entry name" value="Helicase_C"/>
    <property type="match status" value="1"/>
</dbReference>
<keyword evidence="2" id="KW-0378">Hydrolase</keyword>
<dbReference type="Proteomes" id="UP000242258">
    <property type="component" value="Unassembled WGS sequence"/>
</dbReference>
<comment type="caution">
    <text evidence="8">The sequence shown here is derived from an EMBL/GenBank/DDBJ whole genome shotgun (WGS) entry which is preliminary data.</text>
</comment>
<evidence type="ECO:0000256" key="1">
    <source>
        <dbReference type="ARBA" id="ARBA00022741"/>
    </source>
</evidence>
<keyword evidence="3 8" id="KW-0347">Helicase</keyword>
<dbReference type="Pfam" id="PF08482">
    <property type="entry name" value="HrpB_C"/>
    <property type="match status" value="1"/>
</dbReference>
<evidence type="ECO:0000256" key="4">
    <source>
        <dbReference type="ARBA" id="ARBA00022840"/>
    </source>
</evidence>
<name>A0A1E7Q4P7_9GAMM</name>
<dbReference type="PIRSF" id="PIRSF005496">
    <property type="entry name" value="ATP_hel_hrpB"/>
    <property type="match status" value="1"/>
</dbReference>
<dbReference type="InterPro" id="IPR007502">
    <property type="entry name" value="Helicase-assoc_dom"/>
</dbReference>
<dbReference type="InterPro" id="IPR027417">
    <property type="entry name" value="P-loop_NTPase"/>
</dbReference>
<dbReference type="PANTHER" id="PTHR43519">
    <property type="entry name" value="ATP-DEPENDENT RNA HELICASE HRPB"/>
    <property type="match status" value="1"/>
</dbReference>
<dbReference type="CDD" id="cd17990">
    <property type="entry name" value="DEXHc_HrpB"/>
    <property type="match status" value="1"/>
</dbReference>
<evidence type="ECO:0000256" key="2">
    <source>
        <dbReference type="ARBA" id="ARBA00022801"/>
    </source>
</evidence>
<dbReference type="PROSITE" id="PS51194">
    <property type="entry name" value="HELICASE_CTER"/>
    <property type="match status" value="1"/>
</dbReference>
<dbReference type="SMART" id="SM00487">
    <property type="entry name" value="DEXDc"/>
    <property type="match status" value="1"/>
</dbReference>
<evidence type="ECO:0000259" key="7">
    <source>
        <dbReference type="PROSITE" id="PS51194"/>
    </source>
</evidence>
<feature type="domain" description="Helicase ATP-binding" evidence="6">
    <location>
        <begin position="12"/>
        <end position="175"/>
    </location>
</feature>
<dbReference type="InterPro" id="IPR014001">
    <property type="entry name" value="Helicase_ATP-bd"/>
</dbReference>
<dbReference type="InterPro" id="IPR049614">
    <property type="entry name" value="HrpB_DEXH"/>
</dbReference>
<sequence>MLPVAAIFSKLCIALQQHNIVLLSAPPGAGKSTYLPLQLLQHSDFSHKKIVMLEPRRLAVKTIAHYIASQLGESVGQTVGYKIRHDSKTSADTRLLIVTEGILTGMLQQDPTLENVDLLIFDEFHERSLHADLGLAFCLEVQQLRSDLKLLLMSATMDTDKLSQQLSAAVVQSEGRSYPVVINYVTPTNSAVALQSAAIAIKALQQHQGSILVFLPGQAEINQAAQHLSQHLAQHSAEQQSHQSTQQSLTTNVQVHALLGSMTLAQQQAAIAAPSTGQRKIVLATNLAQTSLTIEGITVVIDSGLYRRARFDPRQGITILETVPISQAAAIQRSGRAGRLSPGVCYRIDTAEKWQRRAAFDPAEIEIAELTQLRLDVASWGAQVSDLNWLTAPTKAAITVAEQLLQQLGLMDSNGRQTALGVSAGQLATDPRLAAMLLHAKQLEQQGQVGAAGLGCLLAALLEDSRVLSGDLYQQLTRIKSTLPQQWQQALALSRQLGCKITPMLPLELVPILLLRAFPDRLAKRRGHGYQLASGIGAALKDNDALQQQPWLVVIHLQLYAQRNIIYHAVSIALEQVLTDWHSELSWHTVTGWDDSKGRFYAEQQLNFGCCRLATKPQPLSLTAAEKQQAWLNYITNNGLDCLTWSDSAQQLMARQKLLLQFQAKQNWPAVSEQALLADLPLWLGPALSSINKRQQLADMPLYQYLMQRLDYGQQQQMAMLVPTHWQTPTGSKVLINYLAEGGPRISVRVQEMYGQTSSPTLLQGQLAITVELLSPGRQPLQLTQDLSSFWQNSWQEVRKEMRGRYPKHFWPEQPAQATPTTKTKKAMLR</sequence>
<organism evidence="8 9">
    <name type="scientific">Rheinheimera salexigens</name>
    <dbReference type="NCBI Taxonomy" id="1628148"/>
    <lineage>
        <taxon>Bacteria</taxon>
        <taxon>Pseudomonadati</taxon>
        <taxon>Pseudomonadota</taxon>
        <taxon>Gammaproteobacteria</taxon>
        <taxon>Chromatiales</taxon>
        <taxon>Chromatiaceae</taxon>
        <taxon>Rheinheimera</taxon>
    </lineage>
</organism>